<dbReference type="PROSITE" id="PS50902">
    <property type="entry name" value="FLAVODOXIN_LIKE"/>
    <property type="match status" value="1"/>
</dbReference>
<comment type="caution">
    <text evidence="4">The sequence shown here is derived from an EMBL/GenBank/DDBJ whole genome shotgun (WGS) entry which is preliminary data.</text>
</comment>
<accession>A0A0F9IAL7</accession>
<dbReference type="InterPro" id="IPR026816">
    <property type="entry name" value="Flavodoxin_dom"/>
</dbReference>
<evidence type="ECO:0000256" key="2">
    <source>
        <dbReference type="ARBA" id="ARBA00022982"/>
    </source>
</evidence>
<dbReference type="Pfam" id="PF12724">
    <property type="entry name" value="Flavodoxin_5"/>
    <property type="match status" value="1"/>
</dbReference>
<dbReference type="PROSITE" id="PS00201">
    <property type="entry name" value="FLAVODOXIN"/>
    <property type="match status" value="1"/>
</dbReference>
<dbReference type="PANTHER" id="PTHR32145">
    <property type="entry name" value="DIFLAVIN FLAVOPROTEIN A 2-RELATED"/>
    <property type="match status" value="1"/>
</dbReference>
<feature type="domain" description="Flavodoxin-like" evidence="3">
    <location>
        <begin position="4"/>
        <end position="148"/>
    </location>
</feature>
<organism evidence="4">
    <name type="scientific">marine sediment metagenome</name>
    <dbReference type="NCBI Taxonomy" id="412755"/>
    <lineage>
        <taxon>unclassified sequences</taxon>
        <taxon>metagenomes</taxon>
        <taxon>ecological metagenomes</taxon>
    </lineage>
</organism>
<dbReference type="InterPro" id="IPR001226">
    <property type="entry name" value="Flavodoxin_CS"/>
</dbReference>
<name>A0A0F9IAL7_9ZZZZ</name>
<sequence length="153" mass="16445">MKKVMVIYESKYGNTKLVAESIAEGMKEAGGAEPTLSSIKEVDFDKIADYDAILIGSPNHIGGPVGRAKKFIDKVGQLNLKEKQVAVFDTYMGKDFQKAVKKMEKRISQKAPHLELAAPGLSIQVQGLKGPLSQGQLPLCKDFGGKIAAKIGA</sequence>
<proteinExistence type="predicted"/>
<dbReference type="GO" id="GO:0009055">
    <property type="term" value="F:electron transfer activity"/>
    <property type="evidence" value="ECO:0007669"/>
    <property type="project" value="InterPro"/>
</dbReference>
<dbReference type="AlphaFoldDB" id="A0A0F9IAL7"/>
<keyword evidence="1" id="KW-0813">Transport</keyword>
<evidence type="ECO:0000256" key="1">
    <source>
        <dbReference type="ARBA" id="ARBA00022448"/>
    </source>
</evidence>
<reference evidence="4" key="1">
    <citation type="journal article" date="2015" name="Nature">
        <title>Complex archaea that bridge the gap between prokaryotes and eukaryotes.</title>
        <authorList>
            <person name="Spang A."/>
            <person name="Saw J.H."/>
            <person name="Jorgensen S.L."/>
            <person name="Zaremba-Niedzwiedzka K."/>
            <person name="Martijn J."/>
            <person name="Lind A.E."/>
            <person name="van Eijk R."/>
            <person name="Schleper C."/>
            <person name="Guy L."/>
            <person name="Ettema T.J."/>
        </authorList>
    </citation>
    <scope>NUCLEOTIDE SEQUENCE</scope>
</reference>
<dbReference type="EMBL" id="LAZR01021690">
    <property type="protein sequence ID" value="KKL84462.1"/>
    <property type="molecule type" value="Genomic_DNA"/>
</dbReference>
<dbReference type="PANTHER" id="PTHR32145:SF11">
    <property type="entry name" value="DIFLAVIN FLAVOPROTEIN A 2-RELATED"/>
    <property type="match status" value="1"/>
</dbReference>
<dbReference type="InterPro" id="IPR029039">
    <property type="entry name" value="Flavoprotein-like_sf"/>
</dbReference>
<evidence type="ECO:0000313" key="4">
    <source>
        <dbReference type="EMBL" id="KKL84462.1"/>
    </source>
</evidence>
<keyword evidence="2" id="KW-0249">Electron transport</keyword>
<evidence type="ECO:0000259" key="3">
    <source>
        <dbReference type="PROSITE" id="PS50902"/>
    </source>
</evidence>
<dbReference type="InterPro" id="IPR051285">
    <property type="entry name" value="NADH_oxidoreductase_modular"/>
</dbReference>
<dbReference type="GO" id="GO:0010181">
    <property type="term" value="F:FMN binding"/>
    <property type="evidence" value="ECO:0007669"/>
    <property type="project" value="InterPro"/>
</dbReference>
<gene>
    <name evidence="4" type="ORF">LCGC14_1964490</name>
</gene>
<protein>
    <recommendedName>
        <fullName evidence="3">Flavodoxin-like domain-containing protein</fullName>
    </recommendedName>
</protein>
<dbReference type="Gene3D" id="3.40.50.360">
    <property type="match status" value="1"/>
</dbReference>
<dbReference type="InterPro" id="IPR008254">
    <property type="entry name" value="Flavodoxin/NO_synth"/>
</dbReference>
<dbReference type="SUPFAM" id="SSF52218">
    <property type="entry name" value="Flavoproteins"/>
    <property type="match status" value="1"/>
</dbReference>